<gene>
    <name evidence="3" type="ORF">J5U46_06280</name>
</gene>
<dbReference type="AlphaFoldDB" id="A0AAW4JLE5"/>
<dbReference type="PANTHER" id="PTHR43625">
    <property type="entry name" value="AFLATOXIN B1 ALDEHYDE REDUCTASE"/>
    <property type="match status" value="1"/>
</dbReference>
<dbReference type="Gene3D" id="3.20.20.100">
    <property type="entry name" value="NADP-dependent oxidoreductase domain"/>
    <property type="match status" value="1"/>
</dbReference>
<dbReference type="InterPro" id="IPR036812">
    <property type="entry name" value="NAD(P)_OxRdtase_dom_sf"/>
</dbReference>
<dbReference type="InterPro" id="IPR050791">
    <property type="entry name" value="Aldo-Keto_reductase"/>
</dbReference>
<dbReference type="GO" id="GO:0016491">
    <property type="term" value="F:oxidoreductase activity"/>
    <property type="evidence" value="ECO:0007669"/>
    <property type="project" value="UniProtKB-KW"/>
</dbReference>
<protein>
    <submittedName>
        <fullName evidence="3">Aldo/keto reductase</fullName>
    </submittedName>
</protein>
<dbReference type="RefSeq" id="WP_208576673.1">
    <property type="nucleotide sequence ID" value="NZ_JAGFVQ010000007.1"/>
</dbReference>
<dbReference type="PANTHER" id="PTHR43625:SF40">
    <property type="entry name" value="ALDO-KETO REDUCTASE YAKC [NADP(+)]"/>
    <property type="match status" value="1"/>
</dbReference>
<evidence type="ECO:0000259" key="2">
    <source>
        <dbReference type="Pfam" id="PF00248"/>
    </source>
</evidence>
<feature type="domain" description="NADP-dependent oxidoreductase" evidence="2">
    <location>
        <begin position="14"/>
        <end position="305"/>
    </location>
</feature>
<evidence type="ECO:0000313" key="4">
    <source>
        <dbReference type="Proteomes" id="UP000669887"/>
    </source>
</evidence>
<reference evidence="3" key="1">
    <citation type="submission" date="2021-03" db="EMBL/GenBank/DDBJ databases">
        <title>X isolated from Micromonospora tulbaghiae.</title>
        <authorList>
            <person name="Stennett H.L."/>
        </authorList>
    </citation>
    <scope>NUCLEOTIDE SEQUENCE</scope>
    <source>
        <strain evidence="3">28M1-20</strain>
    </source>
</reference>
<keyword evidence="1" id="KW-0560">Oxidoreductase</keyword>
<dbReference type="CDD" id="cd19076">
    <property type="entry name" value="AKR_AKR13A_13D"/>
    <property type="match status" value="1"/>
</dbReference>
<dbReference type="SUPFAM" id="SSF51430">
    <property type="entry name" value="NAD(P)-linked oxidoreductase"/>
    <property type="match status" value="1"/>
</dbReference>
<dbReference type="EMBL" id="JAGFVQ010000007">
    <property type="protein sequence ID" value="MBO4139752.1"/>
    <property type="molecule type" value="Genomic_DNA"/>
</dbReference>
<dbReference type="Pfam" id="PF00248">
    <property type="entry name" value="Aldo_ket_red"/>
    <property type="match status" value="1"/>
</dbReference>
<dbReference type="InterPro" id="IPR023210">
    <property type="entry name" value="NADP_OxRdtase_dom"/>
</dbReference>
<accession>A0AAW4JLE5</accession>
<evidence type="ECO:0000256" key="1">
    <source>
        <dbReference type="ARBA" id="ARBA00023002"/>
    </source>
</evidence>
<evidence type="ECO:0000313" key="3">
    <source>
        <dbReference type="EMBL" id="MBO4139752.1"/>
    </source>
</evidence>
<comment type="caution">
    <text evidence="3">The sequence shown here is derived from an EMBL/GenBank/DDBJ whole genome shotgun (WGS) entry which is preliminary data.</text>
</comment>
<name>A0AAW4JLE5_9ACTN</name>
<dbReference type="Proteomes" id="UP000669887">
    <property type="component" value="Unassembled WGS sequence"/>
</dbReference>
<proteinExistence type="predicted"/>
<dbReference type="GO" id="GO:0005737">
    <property type="term" value="C:cytoplasm"/>
    <property type="evidence" value="ECO:0007669"/>
    <property type="project" value="TreeGrafter"/>
</dbReference>
<sequence length="324" mass="35223">MRRLGKNGPATFDLGLGCMGMSQFYGPGDDTDSLRTINRALDLGVNLLDTADMYGPYTNEELIGRVLRTRREEALVATKFGNVKDDTGRVVRVDGTPAYVRRACEGSLRRLGVDVIDIYCQHRVDRNTPIEETWGALAELVAEGKVRYLAISEAAEDTVRRAHAVHPVAAVQTEFSLFSRDPQRGLLDALDDLGIGFIAYAPLGRGLLSGRYDADARFPDDDFRSGLPRFTGENLRRNAATVRGIRELADRRGLTVAQLALAWVLAQGPDIVPIPGTKTVGRLEENIAAADVRLTDEELALLDGIAPVGAAAGDRYPDMSGVDI</sequence>
<organism evidence="3 4">
    <name type="scientific">Micromonospora tulbaghiae</name>
    <dbReference type="NCBI Taxonomy" id="479978"/>
    <lineage>
        <taxon>Bacteria</taxon>
        <taxon>Bacillati</taxon>
        <taxon>Actinomycetota</taxon>
        <taxon>Actinomycetes</taxon>
        <taxon>Micromonosporales</taxon>
        <taxon>Micromonosporaceae</taxon>
        <taxon>Micromonospora</taxon>
    </lineage>
</organism>